<dbReference type="CDD" id="cd00085">
    <property type="entry name" value="HNHc"/>
    <property type="match status" value="1"/>
</dbReference>
<keyword evidence="2" id="KW-0255">Endonuclease</keyword>
<dbReference type="AlphaFoldDB" id="A0A6H1ZIY6"/>
<dbReference type="Pfam" id="PF13392">
    <property type="entry name" value="HNH_3"/>
    <property type="match status" value="1"/>
</dbReference>
<name>A0A6H1ZIY6_9ZZZZ</name>
<evidence type="ECO:0000313" key="3">
    <source>
        <dbReference type="EMBL" id="QJA64031.1"/>
    </source>
</evidence>
<keyword evidence="2" id="KW-0540">Nuclease</keyword>
<dbReference type="EMBL" id="MT144041">
    <property type="protein sequence ID" value="QJA47391.1"/>
    <property type="molecule type" value="Genomic_DNA"/>
</dbReference>
<accession>A0A6H1ZIY6</accession>
<sequence>MSGERNPAYKGGTVVYTNGSNYGYRQRYIRGKRYKQPEHRFIMEQMLRRKFKPSEAVHHINGDTLDNRPENLIVMTRKEHSSFHLKKSPMNIHNLLNRIVTLEKENELLKQQFVTS</sequence>
<feature type="domain" description="HNH nuclease" evidence="1">
    <location>
        <begin position="54"/>
        <end position="81"/>
    </location>
</feature>
<dbReference type="GO" id="GO:0004519">
    <property type="term" value="F:endonuclease activity"/>
    <property type="evidence" value="ECO:0007669"/>
    <property type="project" value="UniProtKB-KW"/>
</dbReference>
<dbReference type="InterPro" id="IPR044925">
    <property type="entry name" value="His-Me_finger_sf"/>
</dbReference>
<dbReference type="EMBL" id="MT142503">
    <property type="protein sequence ID" value="QJA83100.1"/>
    <property type="molecule type" value="Genomic_DNA"/>
</dbReference>
<organism evidence="2">
    <name type="scientific">viral metagenome</name>
    <dbReference type="NCBI Taxonomy" id="1070528"/>
    <lineage>
        <taxon>unclassified sequences</taxon>
        <taxon>metagenomes</taxon>
        <taxon>organismal metagenomes</taxon>
    </lineage>
</organism>
<dbReference type="InterPro" id="IPR003615">
    <property type="entry name" value="HNH_nuc"/>
</dbReference>
<proteinExistence type="predicted"/>
<gene>
    <name evidence="4" type="ORF">MM415A00315_0025</name>
    <name evidence="3" type="ORF">MM415B00552_0021</name>
    <name evidence="2" type="ORF">TM448A00662_0013</name>
</gene>
<reference evidence="2" key="1">
    <citation type="submission" date="2020-03" db="EMBL/GenBank/DDBJ databases">
        <title>The deep terrestrial virosphere.</title>
        <authorList>
            <person name="Holmfeldt K."/>
            <person name="Nilsson E."/>
            <person name="Simone D."/>
            <person name="Lopez-Fernandez M."/>
            <person name="Wu X."/>
            <person name="de Brujin I."/>
            <person name="Lundin D."/>
            <person name="Andersson A."/>
            <person name="Bertilsson S."/>
            <person name="Dopson M."/>
        </authorList>
    </citation>
    <scope>NUCLEOTIDE SEQUENCE</scope>
    <source>
        <strain evidence="4">MM415A00315</strain>
        <strain evidence="3">MM415B00552</strain>
        <strain evidence="2">TM448A00662</strain>
    </source>
</reference>
<evidence type="ECO:0000313" key="4">
    <source>
        <dbReference type="EMBL" id="QJA83100.1"/>
    </source>
</evidence>
<protein>
    <submittedName>
        <fullName evidence="2">Putative homing endonuclease</fullName>
    </submittedName>
</protein>
<keyword evidence="2" id="KW-0378">Hydrolase</keyword>
<dbReference type="Gene3D" id="3.90.75.20">
    <property type="match status" value="1"/>
</dbReference>
<evidence type="ECO:0000313" key="2">
    <source>
        <dbReference type="EMBL" id="QJA47391.1"/>
    </source>
</evidence>
<dbReference type="SUPFAM" id="SSF54060">
    <property type="entry name" value="His-Me finger endonucleases"/>
    <property type="match status" value="1"/>
</dbReference>
<dbReference type="EMBL" id="MT141511">
    <property type="protein sequence ID" value="QJA64031.1"/>
    <property type="molecule type" value="Genomic_DNA"/>
</dbReference>
<evidence type="ECO:0000259" key="1">
    <source>
        <dbReference type="Pfam" id="PF13392"/>
    </source>
</evidence>